<keyword evidence="3" id="KW-1185">Reference proteome</keyword>
<accession>H2KS17</accession>
<dbReference type="Gene3D" id="1.20.58.670">
    <property type="entry name" value="Dsl1p vesicle tethering complex, Tip20p subunit, domain D"/>
    <property type="match status" value="1"/>
</dbReference>
<dbReference type="InterPro" id="IPR042042">
    <property type="entry name" value="Tip20p_domB"/>
</dbReference>
<dbReference type="GO" id="GO:0006888">
    <property type="term" value="P:endoplasmic reticulum to Golgi vesicle-mediated transport"/>
    <property type="evidence" value="ECO:0007669"/>
    <property type="project" value="InterPro"/>
</dbReference>
<evidence type="ECO:0000313" key="3">
    <source>
        <dbReference type="Proteomes" id="UP000008909"/>
    </source>
</evidence>
<name>H2KS17_CLOSI</name>
<evidence type="ECO:0000313" key="2">
    <source>
        <dbReference type="EMBL" id="GAA42826.2"/>
    </source>
</evidence>
<dbReference type="Gene3D" id="1.20.58.1420">
    <property type="entry name" value="Dsl1p vesicle tethering complex, Tip20p subunit, domain B"/>
    <property type="match status" value="1"/>
</dbReference>
<dbReference type="PANTHER" id="PTHR13520">
    <property type="entry name" value="RAD50-INTERACTING PROTEIN 1 RINT-1"/>
    <property type="match status" value="1"/>
</dbReference>
<dbReference type="InterPro" id="IPR042044">
    <property type="entry name" value="EXOC6PINT-1/Sec15/Tip20_C_dom2"/>
</dbReference>
<sequence length="851" mass="96574">MRADREIWWTQKAKDLERAQKAAPLPPHPRIWVNFMGDLADKYTEQLNELTKAPGRVEQKLTKALVQYDKKIQELRSIALLSDGSDISRLYRSTVSLIGRITEFLQATEAVEQKYLELVPTAQDLYQCAKPAITEYEEAARLARFSELQKYIAYYESFEQLLEDMGFPVNPAPVFEEENAEKWTDEQLKSFAEFFQQLASVEPTYPFSRYELSSVNALNKPLADIVSLPMHIILHSLEKRFRYHFTGSRKTNRLDKPEWYMTQILQWIRHNDYVLTVVDRDFLTSLEQDTGGRIRTQFIRGLVVLLLDKLQYDLGITDKLEARYTIEFELTDNWTKSAQVSSTQSTQSTKAPSGPLVDNLEWFGHLVDTVLQTDARLTQLAYPSGQPRPTDILCLPAVFALWLSLEQRLALVRLDSLLNSATAWSVVGDGDVRPQCAEDFIALLHAVGLRGRQLHDKLARSRFLRVQMNLIYVFHNKLVEFAHSLGTSGTGTDNPHRVSGTKGDEPPDTNAGMTTHRRLFGFLGPQTASPGSPARASHMFSWFGDAKQRGQTTRWIAVLNAVTYTRDALLESANDPYYVTFWEDSSIRAFLQQPDPWMNDLGLDGAQSVVPEFKSLDDNPTLGHESSTGCPKAPLGVLHGGVFHQALHFYQSSLDEMLEETVQSVMREIWHKAQGYTSANDYWLRPGSVSTVTGGIHVDATSLELSGTASVLLICLRDRLFFLCKSLHPRLFARAWRRIASEMDHLLYHRLILVNRFSPAGAAQLRFDLTNCLFPLFALYTDRPDSCFPQSRDAIILLNLLRGSAELLRNNLRERMSATFISLSFEIALMMYPRMTAKPLQVNSANRSTAA</sequence>
<dbReference type="Proteomes" id="UP000008909">
    <property type="component" value="Unassembled WGS sequence"/>
</dbReference>
<gene>
    <name evidence="2" type="ORF">CLF_107855</name>
</gene>
<dbReference type="GO" id="GO:0006890">
    <property type="term" value="P:retrograde vesicle-mediated transport, Golgi to endoplasmic reticulum"/>
    <property type="evidence" value="ECO:0007669"/>
    <property type="project" value="InterPro"/>
</dbReference>
<dbReference type="GO" id="GO:0070939">
    <property type="term" value="C:Dsl1/NZR complex"/>
    <property type="evidence" value="ECO:0007669"/>
    <property type="project" value="InterPro"/>
</dbReference>
<dbReference type="Pfam" id="PF04437">
    <property type="entry name" value="RINT1_TIP1"/>
    <property type="match status" value="2"/>
</dbReference>
<evidence type="ECO:0000256" key="1">
    <source>
        <dbReference type="SAM" id="MobiDB-lite"/>
    </source>
</evidence>
<dbReference type="AlphaFoldDB" id="H2KS17"/>
<dbReference type="EMBL" id="DF143275">
    <property type="protein sequence ID" value="GAA42826.2"/>
    <property type="molecule type" value="Genomic_DNA"/>
</dbReference>
<organism evidence="2 3">
    <name type="scientific">Clonorchis sinensis</name>
    <name type="common">Chinese liver fluke</name>
    <dbReference type="NCBI Taxonomy" id="79923"/>
    <lineage>
        <taxon>Eukaryota</taxon>
        <taxon>Metazoa</taxon>
        <taxon>Spiralia</taxon>
        <taxon>Lophotrochozoa</taxon>
        <taxon>Platyhelminthes</taxon>
        <taxon>Trematoda</taxon>
        <taxon>Digenea</taxon>
        <taxon>Opisthorchiida</taxon>
        <taxon>Opisthorchiata</taxon>
        <taxon>Opisthorchiidae</taxon>
        <taxon>Clonorchis</taxon>
    </lineage>
</organism>
<dbReference type="InterPro" id="IPR007528">
    <property type="entry name" value="RINT1_Tip20"/>
</dbReference>
<dbReference type="PANTHER" id="PTHR13520:SF0">
    <property type="entry name" value="RAD50-INTERACTING PROTEIN 1"/>
    <property type="match status" value="1"/>
</dbReference>
<reference evidence="2" key="1">
    <citation type="journal article" date="2011" name="Genome Biol.">
        <title>The draft genome of the carcinogenic human liver fluke Clonorchis sinensis.</title>
        <authorList>
            <person name="Wang X."/>
            <person name="Chen W."/>
            <person name="Huang Y."/>
            <person name="Sun J."/>
            <person name="Men J."/>
            <person name="Liu H."/>
            <person name="Luo F."/>
            <person name="Guo L."/>
            <person name="Lv X."/>
            <person name="Deng C."/>
            <person name="Zhou C."/>
            <person name="Fan Y."/>
            <person name="Li X."/>
            <person name="Huang L."/>
            <person name="Hu Y."/>
            <person name="Liang C."/>
            <person name="Hu X."/>
            <person name="Xu J."/>
            <person name="Yu X."/>
        </authorList>
    </citation>
    <scope>NUCLEOTIDE SEQUENCE [LARGE SCALE GENOMIC DNA]</scope>
    <source>
        <strain evidence="2">Henan</strain>
    </source>
</reference>
<feature type="region of interest" description="Disordered" evidence="1">
    <location>
        <begin position="488"/>
        <end position="510"/>
    </location>
</feature>
<dbReference type="PROSITE" id="PS51386">
    <property type="entry name" value="RINT1_TIP20"/>
    <property type="match status" value="1"/>
</dbReference>
<reference key="2">
    <citation type="submission" date="2011-10" db="EMBL/GenBank/DDBJ databases">
        <title>The genome and transcriptome sequence of Clonorchis sinensis provide insights into the carcinogenic liver fluke.</title>
        <authorList>
            <person name="Wang X."/>
            <person name="Huang Y."/>
            <person name="Chen W."/>
            <person name="Liu H."/>
            <person name="Guo L."/>
            <person name="Chen Y."/>
            <person name="Luo F."/>
            <person name="Zhou W."/>
            <person name="Sun J."/>
            <person name="Mao Q."/>
            <person name="Liang P."/>
            <person name="Zhou C."/>
            <person name="Tian Y."/>
            <person name="Men J."/>
            <person name="Lv X."/>
            <person name="Huang L."/>
            <person name="Zhou J."/>
            <person name="Hu Y."/>
            <person name="Li R."/>
            <person name="Zhang F."/>
            <person name="Lei H."/>
            <person name="Li X."/>
            <person name="Hu X."/>
            <person name="Liang C."/>
            <person name="Xu J."/>
            <person name="Wu Z."/>
            <person name="Yu X."/>
        </authorList>
    </citation>
    <scope>NUCLEOTIDE SEQUENCE</scope>
    <source>
        <strain>Henan</strain>
    </source>
</reference>
<protein>
    <submittedName>
        <fullName evidence="2">RAD50-interacting protein 1</fullName>
    </submittedName>
</protein>
<dbReference type="GO" id="GO:0060628">
    <property type="term" value="P:regulation of ER to Golgi vesicle-mediated transport"/>
    <property type="evidence" value="ECO:0007669"/>
    <property type="project" value="TreeGrafter"/>
</dbReference>
<proteinExistence type="predicted"/>